<reference evidence="15 16" key="1">
    <citation type="submission" date="2016-07" db="EMBL/GenBank/DDBJ databases">
        <title>Pervasive Adenine N6-methylation of Active Genes in Fungi.</title>
        <authorList>
            <consortium name="DOE Joint Genome Institute"/>
            <person name="Mondo S.J."/>
            <person name="Dannebaum R.O."/>
            <person name="Kuo R.C."/>
            <person name="Labutti K."/>
            <person name="Haridas S."/>
            <person name="Kuo A."/>
            <person name="Salamov A."/>
            <person name="Ahrendt S.R."/>
            <person name="Lipzen A."/>
            <person name="Sullivan W."/>
            <person name="Andreopoulos W.B."/>
            <person name="Clum A."/>
            <person name="Lindquist E."/>
            <person name="Daum C."/>
            <person name="Ramamoorthy G.K."/>
            <person name="Gryganskyi A."/>
            <person name="Culley D."/>
            <person name="Magnuson J.K."/>
            <person name="James T.Y."/>
            <person name="O'Malley M.A."/>
            <person name="Stajich J.E."/>
            <person name="Spatafora J.W."/>
            <person name="Visel A."/>
            <person name="Grigoriev I.V."/>
        </authorList>
    </citation>
    <scope>NUCLEOTIDE SEQUENCE [LARGE SCALE GENOMIC DNA]</scope>
    <source>
        <strain evidence="15 16">NRRL 3301</strain>
    </source>
</reference>
<comment type="catalytic activity">
    <reaction evidence="10">
        <text>L-tyrosyl-[protein] + ATP = O-phospho-L-tyrosyl-[protein] + ADP + H(+)</text>
        <dbReference type="Rhea" id="RHEA:10596"/>
        <dbReference type="Rhea" id="RHEA-COMP:10136"/>
        <dbReference type="Rhea" id="RHEA-COMP:20101"/>
        <dbReference type="ChEBI" id="CHEBI:15378"/>
        <dbReference type="ChEBI" id="CHEBI:30616"/>
        <dbReference type="ChEBI" id="CHEBI:46858"/>
        <dbReference type="ChEBI" id="CHEBI:61978"/>
        <dbReference type="ChEBI" id="CHEBI:456216"/>
        <dbReference type="EC" id="2.7.12.1"/>
    </reaction>
</comment>
<dbReference type="EC" id="2.7.12.1" evidence="2"/>
<comment type="caution">
    <text evidence="15">The sequence shown here is derived from an EMBL/GenBank/DDBJ whole genome shotgun (WGS) entry which is preliminary data.</text>
</comment>
<dbReference type="Gene3D" id="3.30.200.20">
    <property type="entry name" value="Phosphorylase Kinase, domain 1"/>
    <property type="match status" value="1"/>
</dbReference>
<dbReference type="GO" id="GO:0005737">
    <property type="term" value="C:cytoplasm"/>
    <property type="evidence" value="ECO:0007669"/>
    <property type="project" value="TreeGrafter"/>
</dbReference>
<dbReference type="InterPro" id="IPR042521">
    <property type="entry name" value="DYRK"/>
</dbReference>
<comment type="catalytic activity">
    <reaction evidence="9">
        <text>L-threonyl-[protein] + ATP = O-phospho-L-threonyl-[protein] + ADP + H(+)</text>
        <dbReference type="Rhea" id="RHEA:46608"/>
        <dbReference type="Rhea" id="RHEA-COMP:11060"/>
        <dbReference type="Rhea" id="RHEA-COMP:11605"/>
        <dbReference type="ChEBI" id="CHEBI:15378"/>
        <dbReference type="ChEBI" id="CHEBI:30013"/>
        <dbReference type="ChEBI" id="CHEBI:30616"/>
        <dbReference type="ChEBI" id="CHEBI:61977"/>
        <dbReference type="ChEBI" id="CHEBI:456216"/>
        <dbReference type="EC" id="2.7.12.1"/>
    </reaction>
</comment>
<evidence type="ECO:0000256" key="4">
    <source>
        <dbReference type="ARBA" id="ARBA00022679"/>
    </source>
</evidence>
<evidence type="ECO:0000313" key="16">
    <source>
        <dbReference type="Proteomes" id="UP000242146"/>
    </source>
</evidence>
<evidence type="ECO:0000256" key="8">
    <source>
        <dbReference type="ARBA" id="ARBA00049003"/>
    </source>
</evidence>
<dbReference type="InterPro" id="IPR017441">
    <property type="entry name" value="Protein_kinase_ATP_BS"/>
</dbReference>
<protein>
    <recommendedName>
        <fullName evidence="2">dual-specificity kinase</fullName>
        <ecNumber evidence="2">2.7.12.1</ecNumber>
    </recommendedName>
</protein>
<dbReference type="Gene3D" id="3.30.10.30">
    <property type="entry name" value="DYRK"/>
    <property type="match status" value="1"/>
</dbReference>
<keyword evidence="6 15" id="KW-0418">Kinase</keyword>
<dbReference type="PANTHER" id="PTHR24058:SF22">
    <property type="entry name" value="DUAL SPECIFICITY TYROSINE-PHOSPHORYLATION-REGULATED KINASE 4"/>
    <property type="match status" value="1"/>
</dbReference>
<evidence type="ECO:0000256" key="5">
    <source>
        <dbReference type="ARBA" id="ARBA00022741"/>
    </source>
</evidence>
<organism evidence="15 16">
    <name type="scientific">Hesseltinella vesiculosa</name>
    <dbReference type="NCBI Taxonomy" id="101127"/>
    <lineage>
        <taxon>Eukaryota</taxon>
        <taxon>Fungi</taxon>
        <taxon>Fungi incertae sedis</taxon>
        <taxon>Mucoromycota</taxon>
        <taxon>Mucoromycotina</taxon>
        <taxon>Mucoromycetes</taxon>
        <taxon>Mucorales</taxon>
        <taxon>Cunninghamellaceae</taxon>
        <taxon>Hesseltinella</taxon>
    </lineage>
</organism>
<dbReference type="GO" id="GO:0004674">
    <property type="term" value="F:protein serine/threonine kinase activity"/>
    <property type="evidence" value="ECO:0007669"/>
    <property type="project" value="UniProtKB-KW"/>
</dbReference>
<feature type="compositionally biased region" description="Low complexity" evidence="13">
    <location>
        <begin position="58"/>
        <end position="72"/>
    </location>
</feature>
<evidence type="ECO:0000256" key="13">
    <source>
        <dbReference type="SAM" id="MobiDB-lite"/>
    </source>
</evidence>
<dbReference type="GO" id="GO:0004712">
    <property type="term" value="F:protein serine/threonine/tyrosine kinase activity"/>
    <property type="evidence" value="ECO:0007669"/>
    <property type="project" value="UniProtKB-EC"/>
</dbReference>
<dbReference type="SMART" id="SM00220">
    <property type="entry name" value="S_TKc"/>
    <property type="match status" value="1"/>
</dbReference>
<gene>
    <name evidence="15" type="ORF">DM01DRAFT_1280456</name>
</gene>
<dbReference type="PROSITE" id="PS00108">
    <property type="entry name" value="PROTEIN_KINASE_ST"/>
    <property type="match status" value="1"/>
</dbReference>
<evidence type="ECO:0000259" key="14">
    <source>
        <dbReference type="PROSITE" id="PS50011"/>
    </source>
</evidence>
<keyword evidence="3 12" id="KW-0723">Serine/threonine-protein kinase</keyword>
<feature type="domain" description="Protein kinase" evidence="14">
    <location>
        <begin position="145"/>
        <end position="441"/>
    </location>
</feature>
<evidence type="ECO:0000256" key="6">
    <source>
        <dbReference type="ARBA" id="ARBA00022777"/>
    </source>
</evidence>
<comment type="catalytic activity">
    <reaction evidence="8">
        <text>L-seryl-[protein] + ATP = O-phospho-L-seryl-[protein] + ADP + H(+)</text>
        <dbReference type="Rhea" id="RHEA:17989"/>
        <dbReference type="Rhea" id="RHEA-COMP:9863"/>
        <dbReference type="Rhea" id="RHEA-COMP:11604"/>
        <dbReference type="ChEBI" id="CHEBI:15378"/>
        <dbReference type="ChEBI" id="CHEBI:29999"/>
        <dbReference type="ChEBI" id="CHEBI:30616"/>
        <dbReference type="ChEBI" id="CHEBI:83421"/>
        <dbReference type="ChEBI" id="CHEBI:456216"/>
        <dbReference type="EC" id="2.7.12.1"/>
    </reaction>
</comment>
<dbReference type="CDD" id="cd14210">
    <property type="entry name" value="PKc_DYRK"/>
    <property type="match status" value="1"/>
</dbReference>
<keyword evidence="7 11" id="KW-0067">ATP-binding</keyword>
<keyword evidence="5 11" id="KW-0547">Nucleotide-binding</keyword>
<dbReference type="InterPro" id="IPR008271">
    <property type="entry name" value="Ser/Thr_kinase_AS"/>
</dbReference>
<dbReference type="EMBL" id="MCGT01000003">
    <property type="protein sequence ID" value="ORX61485.1"/>
    <property type="molecule type" value="Genomic_DNA"/>
</dbReference>
<evidence type="ECO:0000256" key="10">
    <source>
        <dbReference type="ARBA" id="ARBA00051680"/>
    </source>
</evidence>
<name>A0A1X2GU05_9FUNG</name>
<dbReference type="PROSITE" id="PS50011">
    <property type="entry name" value="PROTEIN_KINASE_DOM"/>
    <property type="match status" value="1"/>
</dbReference>
<proteinExistence type="inferred from homology"/>
<evidence type="ECO:0000256" key="1">
    <source>
        <dbReference type="ARBA" id="ARBA00008867"/>
    </source>
</evidence>
<dbReference type="InterPro" id="IPR050494">
    <property type="entry name" value="Ser_Thr_dual-spec_kinase"/>
</dbReference>
<comment type="similarity">
    <text evidence="1">Belongs to the protein kinase superfamily. CMGC Ser/Thr protein kinase family. MNB/DYRK subfamily.</text>
</comment>
<dbReference type="Proteomes" id="UP000242146">
    <property type="component" value="Unassembled WGS sequence"/>
</dbReference>
<evidence type="ECO:0000313" key="15">
    <source>
        <dbReference type="EMBL" id="ORX61485.1"/>
    </source>
</evidence>
<feature type="region of interest" description="Disordered" evidence="13">
    <location>
        <begin position="1"/>
        <end position="76"/>
    </location>
</feature>
<dbReference type="GO" id="GO:0005524">
    <property type="term" value="F:ATP binding"/>
    <property type="evidence" value="ECO:0007669"/>
    <property type="project" value="UniProtKB-UniRule"/>
</dbReference>
<dbReference type="Gene3D" id="1.10.510.10">
    <property type="entry name" value="Transferase(Phosphotransferase) domain 1"/>
    <property type="match status" value="1"/>
</dbReference>
<feature type="binding site" evidence="11">
    <location>
        <position position="174"/>
    </location>
    <ligand>
        <name>ATP</name>
        <dbReference type="ChEBI" id="CHEBI:30616"/>
    </ligand>
</feature>
<dbReference type="AlphaFoldDB" id="A0A1X2GU05"/>
<dbReference type="GO" id="GO:0005856">
    <property type="term" value="C:cytoskeleton"/>
    <property type="evidence" value="ECO:0007669"/>
    <property type="project" value="TreeGrafter"/>
</dbReference>
<dbReference type="InterPro" id="IPR011009">
    <property type="entry name" value="Kinase-like_dom_sf"/>
</dbReference>
<dbReference type="PANTHER" id="PTHR24058">
    <property type="entry name" value="DUAL SPECIFICITY PROTEIN KINASE"/>
    <property type="match status" value="1"/>
</dbReference>
<dbReference type="OrthoDB" id="9332038at2759"/>
<sequence>MVSPLHGQAPASTSSVDLPPPIPPSSITSTLPKSSRRTSSSANLQGATFINKLPVPPTASSSSPVPTLPSTARSAKTPQTALKYYGPYLTKYECKEILEYNEVYFIGPHAKKVPARHDQPDNNFGYDDDNGDYRVTMQDHLAYRYEVLGALGQGSFGQVLKCLDHKTGNTVAIKLIRNKKRFHAQALTEVKILKKLLDWDPEDKYHTLRMTDYFYFRHHLCVACECMSMNLYEFIKKNNFQGFSVSLIRRFAKQIVQALILLQRHRVIHCDLKPENILLKSPGRSSIKVIDFGSSCFESERVYTYIQSRFYRAPEVILGISYGMPIDMWSLGCILAELHTGIPIFPGESEQEQLACIMEVMGVPDRYLIDQSSRKKLFFDSHARPRPVVNSKGKRRRPGAKPLEQVLHSNDEQFLDFVQGCLQWDPANRMTPKDALEHEWIQQRSRSSHHADMAYEAPPIVPM</sequence>
<dbReference type="InterPro" id="IPR000719">
    <property type="entry name" value="Prot_kinase_dom"/>
</dbReference>
<dbReference type="FunFam" id="1.10.510.10:FF:000112">
    <property type="entry name" value="Putative dual specificity tyrosine-phosphorylation-regulated kinase 2"/>
    <property type="match status" value="1"/>
</dbReference>
<evidence type="ECO:0000256" key="11">
    <source>
        <dbReference type="PROSITE-ProRule" id="PRU10141"/>
    </source>
</evidence>
<keyword evidence="4" id="KW-0808">Transferase</keyword>
<evidence type="ECO:0000256" key="2">
    <source>
        <dbReference type="ARBA" id="ARBA00013203"/>
    </source>
</evidence>
<dbReference type="Pfam" id="PF00069">
    <property type="entry name" value="Pkinase"/>
    <property type="match status" value="1"/>
</dbReference>
<evidence type="ECO:0000256" key="7">
    <source>
        <dbReference type="ARBA" id="ARBA00022840"/>
    </source>
</evidence>
<evidence type="ECO:0000256" key="3">
    <source>
        <dbReference type="ARBA" id="ARBA00022527"/>
    </source>
</evidence>
<dbReference type="SUPFAM" id="SSF56112">
    <property type="entry name" value="Protein kinase-like (PK-like)"/>
    <property type="match status" value="1"/>
</dbReference>
<dbReference type="PROSITE" id="PS00107">
    <property type="entry name" value="PROTEIN_KINASE_ATP"/>
    <property type="match status" value="1"/>
</dbReference>
<accession>A0A1X2GU05</accession>
<dbReference type="STRING" id="101127.A0A1X2GU05"/>
<feature type="compositionally biased region" description="Polar residues" evidence="13">
    <location>
        <begin position="37"/>
        <end position="48"/>
    </location>
</feature>
<evidence type="ECO:0000256" key="9">
    <source>
        <dbReference type="ARBA" id="ARBA00049308"/>
    </source>
</evidence>
<keyword evidence="16" id="KW-1185">Reference proteome</keyword>
<evidence type="ECO:0000256" key="12">
    <source>
        <dbReference type="RuleBase" id="RU000304"/>
    </source>
</evidence>